<comment type="caution">
    <text evidence="1">The sequence shown here is derived from an EMBL/GenBank/DDBJ whole genome shotgun (WGS) entry which is preliminary data.</text>
</comment>
<reference evidence="1 2" key="1">
    <citation type="journal article" date="2023" name="bioRxiv">
        <title>Genome report: Whole genome sequence and annotation of Penstemon davidsonii.</title>
        <authorList>
            <person name="Ostevik K.L."/>
            <person name="Alabady M."/>
            <person name="Zhang M."/>
            <person name="Rausher M.D."/>
        </authorList>
    </citation>
    <scope>NUCLEOTIDE SEQUENCE [LARGE SCALE GENOMIC DNA]</scope>
    <source>
        <strain evidence="1">DNT005</strain>
        <tissue evidence="1">Whole leaf</tissue>
    </source>
</reference>
<accession>A0ABR0DK70</accession>
<proteinExistence type="predicted"/>
<keyword evidence="2" id="KW-1185">Reference proteome</keyword>
<dbReference type="InterPro" id="IPR046959">
    <property type="entry name" value="PRK1-6/SRF4-like"/>
</dbReference>
<organism evidence="1 2">
    <name type="scientific">Penstemon davidsonii</name>
    <dbReference type="NCBI Taxonomy" id="160366"/>
    <lineage>
        <taxon>Eukaryota</taxon>
        <taxon>Viridiplantae</taxon>
        <taxon>Streptophyta</taxon>
        <taxon>Embryophyta</taxon>
        <taxon>Tracheophyta</taxon>
        <taxon>Spermatophyta</taxon>
        <taxon>Magnoliopsida</taxon>
        <taxon>eudicotyledons</taxon>
        <taxon>Gunneridae</taxon>
        <taxon>Pentapetalae</taxon>
        <taxon>asterids</taxon>
        <taxon>lamiids</taxon>
        <taxon>Lamiales</taxon>
        <taxon>Plantaginaceae</taxon>
        <taxon>Cheloneae</taxon>
        <taxon>Penstemon</taxon>
    </lineage>
</organism>
<gene>
    <name evidence="1" type="ORF">RD792_005444</name>
</gene>
<dbReference type="PANTHER" id="PTHR48007">
    <property type="entry name" value="LEUCINE-RICH REPEAT RECEPTOR-LIKE PROTEIN KINASE PXC1"/>
    <property type="match status" value="1"/>
</dbReference>
<dbReference type="Proteomes" id="UP001291926">
    <property type="component" value="Unassembled WGS sequence"/>
</dbReference>
<sequence>MSRSYDNWEGLVVVVLRKEQLWQLFHEDSRSPSLRSEASSSSSSSFRYFDSPLHDFSYKVQPKLVFVSESSPVFDFEDLVRASAKVLGNRKFRTTYKADMDNGITVVVKQLKLLSVSEAEFRRHMELVQN</sequence>
<evidence type="ECO:0000313" key="1">
    <source>
        <dbReference type="EMBL" id="KAK4489632.1"/>
    </source>
</evidence>
<evidence type="ECO:0000313" key="2">
    <source>
        <dbReference type="Proteomes" id="UP001291926"/>
    </source>
</evidence>
<dbReference type="PANTHER" id="PTHR48007:SF4">
    <property type="entry name" value="LEUCINE-RICH REPEAT RECEPTOR-LIKE PROTEIN KINASE PXC1"/>
    <property type="match status" value="1"/>
</dbReference>
<name>A0ABR0DK70_9LAMI</name>
<dbReference type="Gene3D" id="3.30.200.20">
    <property type="entry name" value="Phosphorylase Kinase, domain 1"/>
    <property type="match status" value="1"/>
</dbReference>
<dbReference type="EMBL" id="JAYDYQ010001088">
    <property type="protein sequence ID" value="KAK4489632.1"/>
    <property type="molecule type" value="Genomic_DNA"/>
</dbReference>
<protein>
    <submittedName>
        <fullName evidence="1">Uncharacterized protein</fullName>
    </submittedName>
</protein>